<feature type="domain" description="Myosin N-terminal SH3-like" evidence="3">
    <location>
        <begin position="15"/>
        <end position="58"/>
    </location>
</feature>
<evidence type="ECO:0000313" key="4">
    <source>
        <dbReference type="EMBL" id="RRT76612.1"/>
    </source>
</evidence>
<dbReference type="InterPro" id="IPR004009">
    <property type="entry name" value="SH3_Myosin"/>
</dbReference>
<evidence type="ECO:0000256" key="1">
    <source>
        <dbReference type="ARBA" id="ARBA00022741"/>
    </source>
</evidence>
<dbReference type="GO" id="GO:0005524">
    <property type="term" value="F:ATP binding"/>
    <property type="evidence" value="ECO:0007669"/>
    <property type="project" value="UniProtKB-KW"/>
</dbReference>
<organism evidence="4 5">
    <name type="scientific">Ensete ventricosum</name>
    <name type="common">Abyssinian banana</name>
    <name type="synonym">Musa ensete</name>
    <dbReference type="NCBI Taxonomy" id="4639"/>
    <lineage>
        <taxon>Eukaryota</taxon>
        <taxon>Viridiplantae</taxon>
        <taxon>Streptophyta</taxon>
        <taxon>Embryophyta</taxon>
        <taxon>Tracheophyta</taxon>
        <taxon>Spermatophyta</taxon>
        <taxon>Magnoliopsida</taxon>
        <taxon>Liliopsida</taxon>
        <taxon>Zingiberales</taxon>
        <taxon>Musaceae</taxon>
        <taxon>Ensete</taxon>
    </lineage>
</organism>
<dbReference type="GO" id="GO:0003774">
    <property type="term" value="F:cytoskeletal motor activity"/>
    <property type="evidence" value="ECO:0007669"/>
    <property type="project" value="InterPro"/>
</dbReference>
<dbReference type="Pfam" id="PF02736">
    <property type="entry name" value="Myosin_N"/>
    <property type="match status" value="1"/>
</dbReference>
<evidence type="ECO:0000259" key="3">
    <source>
        <dbReference type="PROSITE" id="PS51844"/>
    </source>
</evidence>
<protein>
    <recommendedName>
        <fullName evidence="3">Myosin N-terminal SH3-like domain-containing protein</fullName>
    </recommendedName>
</protein>
<keyword evidence="2" id="KW-0067">ATP-binding</keyword>
<dbReference type="PROSITE" id="PS51844">
    <property type="entry name" value="SH3_LIKE"/>
    <property type="match status" value="1"/>
</dbReference>
<dbReference type="AlphaFoldDB" id="A0A427AKD8"/>
<gene>
    <name evidence="4" type="ORF">B296_00028297</name>
</gene>
<dbReference type="GO" id="GO:0016459">
    <property type="term" value="C:myosin complex"/>
    <property type="evidence" value="ECO:0007669"/>
    <property type="project" value="InterPro"/>
</dbReference>
<name>A0A427AKD8_ENSVE</name>
<dbReference type="SUPFAM" id="SSF50084">
    <property type="entry name" value="Myosin S1 fragment, N-terminal domain"/>
    <property type="match status" value="1"/>
</dbReference>
<proteinExistence type="predicted"/>
<comment type="caution">
    <text evidence="4">The sequence shown here is derived from an EMBL/GenBank/DDBJ whole genome shotgun (WGS) entry which is preliminary data.</text>
</comment>
<evidence type="ECO:0000256" key="2">
    <source>
        <dbReference type="ARBA" id="ARBA00022840"/>
    </source>
</evidence>
<reference evidence="4 5" key="1">
    <citation type="journal article" date="2014" name="Agronomy (Basel)">
        <title>A Draft Genome Sequence for Ensete ventricosum, the Drought-Tolerant Tree Against Hunger.</title>
        <authorList>
            <person name="Harrison J."/>
            <person name="Moore K.A."/>
            <person name="Paszkiewicz K."/>
            <person name="Jones T."/>
            <person name="Grant M."/>
            <person name="Ambacheew D."/>
            <person name="Muzemil S."/>
            <person name="Studholme D.J."/>
        </authorList>
    </citation>
    <scope>NUCLEOTIDE SEQUENCE [LARGE SCALE GENOMIC DNA]</scope>
</reference>
<dbReference type="EMBL" id="AMZH03002146">
    <property type="protein sequence ID" value="RRT76612.1"/>
    <property type="molecule type" value="Genomic_DNA"/>
</dbReference>
<keyword evidence="1" id="KW-0547">Nucleotide-binding</keyword>
<sequence length="58" mass="6446">MLINFNRQASKFSIAVGSQVWVEDAEVAWIDGEVLEIKGDEIKISCTSGKMVCIFVHC</sequence>
<evidence type="ECO:0000313" key="5">
    <source>
        <dbReference type="Proteomes" id="UP000287651"/>
    </source>
</evidence>
<accession>A0A427AKD8</accession>
<dbReference type="Proteomes" id="UP000287651">
    <property type="component" value="Unassembled WGS sequence"/>
</dbReference>